<organism evidence="2 3">
    <name type="scientific">Acinetobacter marinus</name>
    <dbReference type="NCBI Taxonomy" id="281375"/>
    <lineage>
        <taxon>Bacteria</taxon>
        <taxon>Pseudomonadati</taxon>
        <taxon>Pseudomonadota</taxon>
        <taxon>Gammaproteobacteria</taxon>
        <taxon>Moraxellales</taxon>
        <taxon>Moraxellaceae</taxon>
        <taxon>Acinetobacter</taxon>
    </lineage>
</organism>
<keyword evidence="3" id="KW-1185">Reference proteome</keyword>
<evidence type="ECO:0008006" key="4">
    <source>
        <dbReference type="Google" id="ProtNLM"/>
    </source>
</evidence>
<gene>
    <name evidence="2" type="ORF">SAMN05421749_1056</name>
</gene>
<sequence length="329" mass="36497">MRIIHSLATGVFGLMALSSVQAASQQICVFDIMGSNGDIMAIAKDYTLVAKQWGVDIEAKTYTSLEQALSDFEAKKCQAIIADNYATKKYNTFMGTVGAVGAVHNHDLATKIFYALGSPKLASKLKSKNYEVAGYIPYGLAYIFTKDKTINSVKTMRGKRLGVLGIDPSQARMATRLGMTPVNMSFDSAASDFRKGKMDIVPAPKVVYKPFEVQKIIGSQGGVANYPLAFMSMNLIMHRDAFPASLGQKSRAWFSKKTPQMMKMVERWDATVPAQVTYGIPEEDRQSYDLLLSQLRKEFIANKTYDAAMITLIRHLRCNQDPSFIECKK</sequence>
<evidence type="ECO:0000313" key="3">
    <source>
        <dbReference type="Proteomes" id="UP000242317"/>
    </source>
</evidence>
<accession>A0A1G6LD12</accession>
<dbReference type="InterPro" id="IPR038404">
    <property type="entry name" value="TRAP_DctP_sf"/>
</dbReference>
<evidence type="ECO:0000313" key="2">
    <source>
        <dbReference type="EMBL" id="SDC40526.1"/>
    </source>
</evidence>
<keyword evidence="1" id="KW-0732">Signal</keyword>
<dbReference type="Proteomes" id="UP000242317">
    <property type="component" value="Unassembled WGS sequence"/>
</dbReference>
<dbReference type="AlphaFoldDB" id="A0A1G6LD12"/>
<feature type="signal peptide" evidence="1">
    <location>
        <begin position="1"/>
        <end position="22"/>
    </location>
</feature>
<dbReference type="InterPro" id="IPR045758">
    <property type="entry name" value="AdeT1/2"/>
</dbReference>
<dbReference type="Gene3D" id="3.40.190.170">
    <property type="entry name" value="Bacterial extracellular solute-binding protein, family 7"/>
    <property type="match status" value="1"/>
</dbReference>
<feature type="chain" id="PRO_5017307543" description="TRAP-type C4-dicarboxylate transport system, substrate-binding protein" evidence="1">
    <location>
        <begin position="23"/>
        <end position="329"/>
    </location>
</feature>
<dbReference type="Pfam" id="PF19582">
    <property type="entry name" value="AdeT1_2"/>
    <property type="match status" value="1"/>
</dbReference>
<dbReference type="RefSeq" id="WP_143005210.1">
    <property type="nucleotide sequence ID" value="NZ_FMYK01000005.1"/>
</dbReference>
<dbReference type="SUPFAM" id="SSF53850">
    <property type="entry name" value="Periplasmic binding protein-like II"/>
    <property type="match status" value="1"/>
</dbReference>
<name>A0A1G6LD12_9GAMM</name>
<protein>
    <recommendedName>
        <fullName evidence="4">TRAP-type C4-dicarboxylate transport system, substrate-binding protein</fullName>
    </recommendedName>
</protein>
<proteinExistence type="predicted"/>
<evidence type="ECO:0000256" key="1">
    <source>
        <dbReference type="SAM" id="SignalP"/>
    </source>
</evidence>
<reference evidence="3" key="1">
    <citation type="submission" date="2016-09" db="EMBL/GenBank/DDBJ databases">
        <authorList>
            <person name="Varghese N."/>
            <person name="Submissions S."/>
        </authorList>
    </citation>
    <scope>NUCLEOTIDE SEQUENCE [LARGE SCALE GENOMIC DNA]</scope>
    <source>
        <strain evidence="3">ANC 3699</strain>
    </source>
</reference>
<dbReference type="OrthoDB" id="6673095at2"/>
<dbReference type="EMBL" id="FMYK01000005">
    <property type="protein sequence ID" value="SDC40526.1"/>
    <property type="molecule type" value="Genomic_DNA"/>
</dbReference>